<name>A0A2U1NUR5_ARTAN</name>
<evidence type="ECO:0000256" key="4">
    <source>
        <dbReference type="ARBA" id="ARBA00008661"/>
    </source>
</evidence>
<dbReference type="OrthoDB" id="1158011at2759"/>
<evidence type="ECO:0000256" key="6">
    <source>
        <dbReference type="ARBA" id="ARBA00022679"/>
    </source>
</evidence>
<evidence type="ECO:0000256" key="7">
    <source>
        <dbReference type="ARBA" id="ARBA00022692"/>
    </source>
</evidence>
<gene>
    <name evidence="14" type="ORF">CTI12_AA201650</name>
</gene>
<reference evidence="14 15" key="1">
    <citation type="journal article" date="2018" name="Mol. Plant">
        <title>The genome of Artemisia annua provides insight into the evolution of Asteraceae family and artemisinin biosynthesis.</title>
        <authorList>
            <person name="Shen Q."/>
            <person name="Zhang L."/>
            <person name="Liao Z."/>
            <person name="Wang S."/>
            <person name="Yan T."/>
            <person name="Shi P."/>
            <person name="Liu M."/>
            <person name="Fu X."/>
            <person name="Pan Q."/>
            <person name="Wang Y."/>
            <person name="Lv Z."/>
            <person name="Lu X."/>
            <person name="Zhang F."/>
            <person name="Jiang W."/>
            <person name="Ma Y."/>
            <person name="Chen M."/>
            <person name="Hao X."/>
            <person name="Li L."/>
            <person name="Tang Y."/>
            <person name="Lv G."/>
            <person name="Zhou Y."/>
            <person name="Sun X."/>
            <person name="Brodelius P.E."/>
            <person name="Rose J.K.C."/>
            <person name="Tang K."/>
        </authorList>
    </citation>
    <scope>NUCLEOTIDE SEQUENCE [LARGE SCALE GENOMIC DNA]</scope>
    <source>
        <strain evidence="15">cv. Huhao1</strain>
        <tissue evidence="14">Leaf</tissue>
    </source>
</reference>
<dbReference type="AlphaFoldDB" id="A0A2U1NUR5"/>
<evidence type="ECO:0000256" key="2">
    <source>
        <dbReference type="ARBA" id="ARBA00004323"/>
    </source>
</evidence>
<dbReference type="FunFam" id="3.90.550.50:FF:000022">
    <property type="entry name" value="Hexosyltransferase"/>
    <property type="match status" value="1"/>
</dbReference>
<dbReference type="PANTHER" id="PTHR11214:SF348">
    <property type="entry name" value="HEXOSYLTRANSFERASE"/>
    <property type="match status" value="1"/>
</dbReference>
<keyword evidence="10 13" id="KW-0333">Golgi apparatus</keyword>
<accession>A0A2U1NUR5</accession>
<keyword evidence="8 13" id="KW-0735">Signal-anchor</keyword>
<dbReference type="PANTHER" id="PTHR11214">
    <property type="entry name" value="BETA-1,3-N-ACETYLGLUCOSAMINYLTRANSFERASE"/>
    <property type="match status" value="1"/>
</dbReference>
<evidence type="ECO:0000313" key="15">
    <source>
        <dbReference type="Proteomes" id="UP000245207"/>
    </source>
</evidence>
<dbReference type="Pfam" id="PF01762">
    <property type="entry name" value="Galactosyl_T"/>
    <property type="match status" value="1"/>
</dbReference>
<dbReference type="STRING" id="35608.A0A2U1NUR5"/>
<sequence>MRSSRGSNKNRLSRSVFQWRIIYLILSMFATMSAFFVAYRLWQEAESRVYIVKELDSRTGQGDSAINVEDTLKVIECREQNKKLSLLQAELDKAKKEGFVSKHLKETKGTDEKKKILAVVGILTGFGRRHNRDAIRKAWMPTGTTLKKMEDEKGVVIRFVIGKSSNRGDSSDSNISNENEKTNDFLILNNHVEVPEEQPKKTKLFYIDALERWDAEFYVKVNDDIYLNIDALGAILSNHVNKPRAYIGCMKSGGVYSKQSDKWYEPEWWKFGDKKSYFRHASGEIVAVSRALAQFISINRSILRTYAHDDVSVGSWFIGLDVNHVDEGKFCCSSWSSGAICAAS</sequence>
<evidence type="ECO:0000256" key="3">
    <source>
        <dbReference type="ARBA" id="ARBA00004922"/>
    </source>
</evidence>
<evidence type="ECO:0000256" key="12">
    <source>
        <dbReference type="ARBA" id="ARBA00023211"/>
    </source>
</evidence>
<keyword evidence="15" id="KW-1185">Reference proteome</keyword>
<dbReference type="GO" id="GO:0008378">
    <property type="term" value="F:galactosyltransferase activity"/>
    <property type="evidence" value="ECO:0007669"/>
    <property type="project" value="TreeGrafter"/>
</dbReference>
<evidence type="ECO:0000256" key="9">
    <source>
        <dbReference type="ARBA" id="ARBA00022989"/>
    </source>
</evidence>
<comment type="similarity">
    <text evidence="4 13">Belongs to the glycosyltransferase 31 family.</text>
</comment>
<evidence type="ECO:0000256" key="11">
    <source>
        <dbReference type="ARBA" id="ARBA00023136"/>
    </source>
</evidence>
<dbReference type="Gene3D" id="3.90.550.50">
    <property type="match status" value="1"/>
</dbReference>
<comment type="subcellular location">
    <subcellularLocation>
        <location evidence="2 13">Golgi apparatus membrane</location>
        <topology evidence="2 13">Single-pass type II membrane protein</topology>
    </subcellularLocation>
</comment>
<comment type="cofactor">
    <cofactor evidence="1 13">
        <name>Mn(2+)</name>
        <dbReference type="ChEBI" id="CHEBI:29035"/>
    </cofactor>
</comment>
<evidence type="ECO:0000256" key="13">
    <source>
        <dbReference type="RuleBase" id="RU363063"/>
    </source>
</evidence>
<keyword evidence="12 13" id="KW-0464">Manganese</keyword>
<organism evidence="14 15">
    <name type="scientific">Artemisia annua</name>
    <name type="common">Sweet wormwood</name>
    <dbReference type="NCBI Taxonomy" id="35608"/>
    <lineage>
        <taxon>Eukaryota</taxon>
        <taxon>Viridiplantae</taxon>
        <taxon>Streptophyta</taxon>
        <taxon>Embryophyta</taxon>
        <taxon>Tracheophyta</taxon>
        <taxon>Spermatophyta</taxon>
        <taxon>Magnoliopsida</taxon>
        <taxon>eudicotyledons</taxon>
        <taxon>Gunneridae</taxon>
        <taxon>Pentapetalae</taxon>
        <taxon>asterids</taxon>
        <taxon>campanulids</taxon>
        <taxon>Asterales</taxon>
        <taxon>Asteraceae</taxon>
        <taxon>Asteroideae</taxon>
        <taxon>Anthemideae</taxon>
        <taxon>Artemisiinae</taxon>
        <taxon>Artemisia</taxon>
    </lineage>
</organism>
<evidence type="ECO:0000256" key="1">
    <source>
        <dbReference type="ARBA" id="ARBA00001936"/>
    </source>
</evidence>
<evidence type="ECO:0000256" key="10">
    <source>
        <dbReference type="ARBA" id="ARBA00023034"/>
    </source>
</evidence>
<dbReference type="UniPathway" id="UPA00378"/>
<keyword evidence="7 13" id="KW-0812">Transmembrane</keyword>
<dbReference type="Proteomes" id="UP000245207">
    <property type="component" value="Unassembled WGS sequence"/>
</dbReference>
<dbReference type="InterPro" id="IPR002659">
    <property type="entry name" value="Glyco_trans_31"/>
</dbReference>
<evidence type="ECO:0000256" key="5">
    <source>
        <dbReference type="ARBA" id="ARBA00022676"/>
    </source>
</evidence>
<protein>
    <recommendedName>
        <fullName evidence="13">Hexosyltransferase</fullName>
        <ecNumber evidence="13">2.4.1.-</ecNumber>
    </recommendedName>
</protein>
<proteinExistence type="inferred from homology"/>
<keyword evidence="9 13" id="KW-1133">Transmembrane helix</keyword>
<comment type="pathway">
    <text evidence="3">Protein modification; protein glycosylation.</text>
</comment>
<evidence type="ECO:0000256" key="8">
    <source>
        <dbReference type="ARBA" id="ARBA00022968"/>
    </source>
</evidence>
<evidence type="ECO:0000313" key="14">
    <source>
        <dbReference type="EMBL" id="PWA77224.1"/>
    </source>
</evidence>
<keyword evidence="6 14" id="KW-0808">Transferase</keyword>
<comment type="caution">
    <text evidence="14">The sequence shown here is derived from an EMBL/GenBank/DDBJ whole genome shotgun (WGS) entry which is preliminary data.</text>
</comment>
<dbReference type="EMBL" id="PKPP01002155">
    <property type="protein sequence ID" value="PWA77224.1"/>
    <property type="molecule type" value="Genomic_DNA"/>
</dbReference>
<keyword evidence="11 13" id="KW-0472">Membrane</keyword>
<dbReference type="EC" id="2.4.1.-" evidence="13"/>
<keyword evidence="5 13" id="KW-0328">Glycosyltransferase</keyword>
<dbReference type="GO" id="GO:0000139">
    <property type="term" value="C:Golgi membrane"/>
    <property type="evidence" value="ECO:0007669"/>
    <property type="project" value="UniProtKB-SubCell"/>
</dbReference>
<feature type="transmembrane region" description="Helical" evidence="13">
    <location>
        <begin position="21"/>
        <end position="42"/>
    </location>
</feature>